<dbReference type="AlphaFoldDB" id="A0AAE1SAH9"/>
<proteinExistence type="predicted"/>
<comment type="caution">
    <text evidence="1">The sequence shown here is derived from an EMBL/GenBank/DDBJ whole genome shotgun (WGS) entry which is preliminary data.</text>
</comment>
<evidence type="ECO:0000313" key="1">
    <source>
        <dbReference type="EMBL" id="KAK4366140.1"/>
    </source>
</evidence>
<evidence type="ECO:0000313" key="2">
    <source>
        <dbReference type="Proteomes" id="UP001291623"/>
    </source>
</evidence>
<organism evidence="1 2">
    <name type="scientific">Anisodus tanguticus</name>
    <dbReference type="NCBI Taxonomy" id="243964"/>
    <lineage>
        <taxon>Eukaryota</taxon>
        <taxon>Viridiplantae</taxon>
        <taxon>Streptophyta</taxon>
        <taxon>Embryophyta</taxon>
        <taxon>Tracheophyta</taxon>
        <taxon>Spermatophyta</taxon>
        <taxon>Magnoliopsida</taxon>
        <taxon>eudicotyledons</taxon>
        <taxon>Gunneridae</taxon>
        <taxon>Pentapetalae</taxon>
        <taxon>asterids</taxon>
        <taxon>lamiids</taxon>
        <taxon>Solanales</taxon>
        <taxon>Solanaceae</taxon>
        <taxon>Solanoideae</taxon>
        <taxon>Hyoscyameae</taxon>
        <taxon>Anisodus</taxon>
    </lineage>
</organism>
<dbReference type="EMBL" id="JAVYJV010000007">
    <property type="protein sequence ID" value="KAK4366140.1"/>
    <property type="molecule type" value="Genomic_DNA"/>
</dbReference>
<accession>A0AAE1SAH9</accession>
<name>A0AAE1SAH9_9SOLA</name>
<protein>
    <submittedName>
        <fullName evidence="1">Uncharacterized protein</fullName>
    </submittedName>
</protein>
<reference evidence="1" key="1">
    <citation type="submission" date="2023-12" db="EMBL/GenBank/DDBJ databases">
        <title>Genome assembly of Anisodus tanguticus.</title>
        <authorList>
            <person name="Wang Y.-J."/>
        </authorList>
    </citation>
    <scope>NUCLEOTIDE SEQUENCE</scope>
    <source>
        <strain evidence="1">KB-2021</strain>
        <tissue evidence="1">Leaf</tissue>
    </source>
</reference>
<keyword evidence="2" id="KW-1185">Reference proteome</keyword>
<gene>
    <name evidence="1" type="ORF">RND71_014020</name>
</gene>
<dbReference type="Proteomes" id="UP001291623">
    <property type="component" value="Unassembled WGS sequence"/>
</dbReference>
<sequence>MPKIVSESKTRLKVRKLQVKPPTGTRRIQFTEGADGVSMPTDLPYSPTNLVWKGKAAPTPN</sequence>